<proteinExistence type="predicted"/>
<dbReference type="SUPFAM" id="SSF52540">
    <property type="entry name" value="P-loop containing nucleoside triphosphate hydrolases"/>
    <property type="match status" value="1"/>
</dbReference>
<gene>
    <name evidence="1" type="ORF">BOTBODRAFT_105043</name>
</gene>
<dbReference type="OrthoDB" id="2316594at2759"/>
<name>A0A067N352_BOTB1</name>
<accession>A0A067N352</accession>
<dbReference type="AlphaFoldDB" id="A0A067N352"/>
<dbReference type="STRING" id="930990.A0A067N352"/>
<evidence type="ECO:0000313" key="1">
    <source>
        <dbReference type="EMBL" id="KDQ18206.1"/>
    </source>
</evidence>
<dbReference type="HOGENOM" id="CLU_015256_4_0_1"/>
<dbReference type="Proteomes" id="UP000027195">
    <property type="component" value="Unassembled WGS sequence"/>
</dbReference>
<dbReference type="InterPro" id="IPR008571">
    <property type="entry name" value="HerA-like"/>
</dbReference>
<evidence type="ECO:0000313" key="2">
    <source>
        <dbReference type="Proteomes" id="UP000027195"/>
    </source>
</evidence>
<organism evidence="1 2">
    <name type="scientific">Botryobasidium botryosum (strain FD-172 SS1)</name>
    <dbReference type="NCBI Taxonomy" id="930990"/>
    <lineage>
        <taxon>Eukaryota</taxon>
        <taxon>Fungi</taxon>
        <taxon>Dikarya</taxon>
        <taxon>Basidiomycota</taxon>
        <taxon>Agaricomycotina</taxon>
        <taxon>Agaricomycetes</taxon>
        <taxon>Cantharellales</taxon>
        <taxon>Botryobasidiaceae</taxon>
        <taxon>Botryobasidium</taxon>
    </lineage>
</organism>
<dbReference type="Gene3D" id="3.40.50.300">
    <property type="entry name" value="P-loop containing nucleotide triphosphate hydrolases"/>
    <property type="match status" value="1"/>
</dbReference>
<dbReference type="PANTHER" id="PTHR42957">
    <property type="entry name" value="HELICASE MJ1565-RELATED"/>
    <property type="match status" value="1"/>
</dbReference>
<protein>
    <recommendedName>
        <fullName evidence="3">Zona occludens toxin N-terminal domain-containing protein</fullName>
    </recommendedName>
</protein>
<keyword evidence="2" id="KW-1185">Reference proteome</keyword>
<sequence length="411" mass="45545">MVIFSSSQSLRLHRSFLRTVHFLQNAPFSAVVCGVQGSGKSHTVNVLLENALIQERRIGAMKKPLSALVLHLGEGGKNSTPCEAAYQGIIADSFRRLSPSAVPPPVVIYCSPSSLRTMRAVYGPLTQRGNITVRPLLFDKRELDAESFFAMMAAEGNSDSAPLYIKIVLNILRKLGEDNYSYDAFVRELETEKSDFNVAQHAGLKQRLKLLESFLRPSSHSELEQRFRPGQLTIVDLSDSFLDPTSACGLFEIVTRQFVRADVGTGKMLALDEAHKYLHKSGARLKEALLYIIRQQRHFAMRVIISTQEPTVVPTSILDLTTVTILHRFSSRAWWDHLANHVSTQLTEEGFDQIVKLQTGEALVIAPSGLVMLPVSPGGEKMRCKLGRHYMVVKSRGRVTMDGGASVLALS</sequence>
<reference evidence="2" key="1">
    <citation type="journal article" date="2014" name="Proc. Natl. Acad. Sci. U.S.A.">
        <title>Extensive sampling of basidiomycete genomes demonstrates inadequacy of the white-rot/brown-rot paradigm for wood decay fungi.</title>
        <authorList>
            <person name="Riley R."/>
            <person name="Salamov A.A."/>
            <person name="Brown D.W."/>
            <person name="Nagy L.G."/>
            <person name="Floudas D."/>
            <person name="Held B.W."/>
            <person name="Levasseur A."/>
            <person name="Lombard V."/>
            <person name="Morin E."/>
            <person name="Otillar R."/>
            <person name="Lindquist E.A."/>
            <person name="Sun H."/>
            <person name="LaButti K.M."/>
            <person name="Schmutz J."/>
            <person name="Jabbour D."/>
            <person name="Luo H."/>
            <person name="Baker S.E."/>
            <person name="Pisabarro A.G."/>
            <person name="Walton J.D."/>
            <person name="Blanchette R.A."/>
            <person name="Henrissat B."/>
            <person name="Martin F."/>
            <person name="Cullen D."/>
            <person name="Hibbett D.S."/>
            <person name="Grigoriev I.V."/>
        </authorList>
    </citation>
    <scope>NUCLEOTIDE SEQUENCE [LARGE SCALE GENOMIC DNA]</scope>
    <source>
        <strain evidence="2">FD-172 SS1</strain>
    </source>
</reference>
<evidence type="ECO:0008006" key="3">
    <source>
        <dbReference type="Google" id="ProtNLM"/>
    </source>
</evidence>
<dbReference type="InterPro" id="IPR027417">
    <property type="entry name" value="P-loop_NTPase"/>
</dbReference>
<dbReference type="EMBL" id="KL198022">
    <property type="protein sequence ID" value="KDQ18206.1"/>
    <property type="molecule type" value="Genomic_DNA"/>
</dbReference>
<dbReference type="InParanoid" id="A0A067N352"/>
<dbReference type="PANTHER" id="PTHR42957:SF1">
    <property type="entry name" value="HELICASE MJ1565-RELATED"/>
    <property type="match status" value="1"/>
</dbReference>